<evidence type="ECO:0000313" key="2">
    <source>
        <dbReference type="EMBL" id="KAK2141373.1"/>
    </source>
</evidence>
<proteinExistence type="predicted"/>
<feature type="transmembrane region" description="Helical" evidence="1">
    <location>
        <begin position="6"/>
        <end position="24"/>
    </location>
</feature>
<organism evidence="2 3">
    <name type="scientific">Paralvinella palmiformis</name>
    <dbReference type="NCBI Taxonomy" id="53620"/>
    <lineage>
        <taxon>Eukaryota</taxon>
        <taxon>Metazoa</taxon>
        <taxon>Spiralia</taxon>
        <taxon>Lophotrochozoa</taxon>
        <taxon>Annelida</taxon>
        <taxon>Polychaeta</taxon>
        <taxon>Sedentaria</taxon>
        <taxon>Canalipalpata</taxon>
        <taxon>Terebellida</taxon>
        <taxon>Terebelliformia</taxon>
        <taxon>Alvinellidae</taxon>
        <taxon>Paralvinella</taxon>
    </lineage>
</organism>
<dbReference type="Pfam" id="PF04488">
    <property type="entry name" value="Gly_transf_sug"/>
    <property type="match status" value="1"/>
</dbReference>
<keyword evidence="1" id="KW-0812">Transmembrane</keyword>
<evidence type="ECO:0008006" key="4">
    <source>
        <dbReference type="Google" id="ProtNLM"/>
    </source>
</evidence>
<name>A0AAD9IW11_9ANNE</name>
<evidence type="ECO:0000313" key="3">
    <source>
        <dbReference type="Proteomes" id="UP001208570"/>
    </source>
</evidence>
<dbReference type="InterPro" id="IPR007577">
    <property type="entry name" value="GlycoTrfase_DXD_sugar-bd_CS"/>
</dbReference>
<dbReference type="Gene3D" id="3.90.550.20">
    <property type="match status" value="1"/>
</dbReference>
<gene>
    <name evidence="2" type="ORF">LSH36_1113g00004</name>
</gene>
<accession>A0AAD9IW11</accession>
<dbReference type="PANTHER" id="PTHR46830">
    <property type="entry name" value="TRANSFERASE, PUTATIVE-RELATED"/>
    <property type="match status" value="1"/>
</dbReference>
<comment type="caution">
    <text evidence="2">The sequence shown here is derived from an EMBL/GenBank/DDBJ whole genome shotgun (WGS) entry which is preliminary data.</text>
</comment>
<dbReference type="PANTHER" id="PTHR46830:SF1">
    <property type="entry name" value="ALPHA-1,4-N-ACETYLGLUCOSAMINYLTRANSFERASE"/>
    <property type="match status" value="1"/>
</dbReference>
<dbReference type="SUPFAM" id="SSF53448">
    <property type="entry name" value="Nucleotide-diphospho-sugar transferases"/>
    <property type="match status" value="1"/>
</dbReference>
<keyword evidence="1" id="KW-0472">Membrane</keyword>
<dbReference type="AlphaFoldDB" id="A0AAD9IW11"/>
<sequence>MEASKRNYYAISLASFVIMVMLVGEQRRRYGGPTPWSSGPSAAKAGQTPQLSVVDIPRSGPPMGTTEQTVFAGEPAVPKYVHLIWFYPPESDFRFHHLMCLMSIKLHIKPQRIILWHSHQPRGAWWAFAKKVVSEIALVPYAVPTRVFNQSVNIVEHRSDIARLDILIKYGGIYFDLDVVALKDFKPLLQYPATLGAETPDLLGSGVILARPNATFLRLWKDTYRNYEPTKWNYNSVVVPMRLAKAHSGSVHIEWFTIHRPNWFERDWLYTSGKLWDWSENYAVHLWYRTHDRDYDPITIRTLNTTVGEIFRYIYYGNPALFKT</sequence>
<dbReference type="EMBL" id="JAODUP010001112">
    <property type="protein sequence ID" value="KAK2141373.1"/>
    <property type="molecule type" value="Genomic_DNA"/>
</dbReference>
<keyword evidence="3" id="KW-1185">Reference proteome</keyword>
<reference evidence="2" key="1">
    <citation type="journal article" date="2023" name="Mol. Biol. Evol.">
        <title>Third-Generation Sequencing Reveals the Adaptive Role of the Epigenome in Three Deep-Sea Polychaetes.</title>
        <authorList>
            <person name="Perez M."/>
            <person name="Aroh O."/>
            <person name="Sun Y."/>
            <person name="Lan Y."/>
            <person name="Juniper S.K."/>
            <person name="Young C.R."/>
            <person name="Angers B."/>
            <person name="Qian P.Y."/>
        </authorList>
    </citation>
    <scope>NUCLEOTIDE SEQUENCE</scope>
    <source>
        <strain evidence="2">P08H-3</strain>
    </source>
</reference>
<protein>
    <recommendedName>
        <fullName evidence="4">Alpha-1,4-N-acetylglucosaminyltransferase</fullName>
    </recommendedName>
</protein>
<keyword evidence="1" id="KW-1133">Transmembrane helix</keyword>
<evidence type="ECO:0000256" key="1">
    <source>
        <dbReference type="SAM" id="Phobius"/>
    </source>
</evidence>
<dbReference type="InterPro" id="IPR029044">
    <property type="entry name" value="Nucleotide-diphossugar_trans"/>
</dbReference>
<dbReference type="Proteomes" id="UP001208570">
    <property type="component" value="Unassembled WGS sequence"/>
</dbReference>